<evidence type="ECO:0000313" key="2">
    <source>
        <dbReference type="EMBL" id="MBE8718537.1"/>
    </source>
</evidence>
<dbReference type="Proteomes" id="UP000652567">
    <property type="component" value="Unassembled WGS sequence"/>
</dbReference>
<evidence type="ECO:0000256" key="1">
    <source>
        <dbReference type="SAM" id="SignalP"/>
    </source>
</evidence>
<reference evidence="2" key="1">
    <citation type="submission" date="2018-07" db="EMBL/GenBank/DDBJ databases">
        <title>Genome assembly of strain Ka43.</title>
        <authorList>
            <person name="Kukolya J."/>
            <person name="Nagy I."/>
            <person name="Horvath B."/>
            <person name="Toth A."/>
        </authorList>
    </citation>
    <scope>NUCLEOTIDE SEQUENCE</scope>
    <source>
        <strain evidence="2">KB43</strain>
    </source>
</reference>
<dbReference type="Pfam" id="PF09694">
    <property type="entry name" value="Gcw_chp"/>
    <property type="match status" value="1"/>
</dbReference>
<dbReference type="EMBL" id="PRDL01000001">
    <property type="protein sequence ID" value="MBE8718537.1"/>
    <property type="molecule type" value="Genomic_DNA"/>
</dbReference>
<name>A0A928V5B2_9GAMM</name>
<evidence type="ECO:0008006" key="4">
    <source>
        <dbReference type="Google" id="ProtNLM"/>
    </source>
</evidence>
<dbReference type="NCBIfam" id="TIGR02001">
    <property type="entry name" value="gcw_chp"/>
    <property type="match status" value="1"/>
</dbReference>
<sequence length="214" mass="22835">MKKIQKKLLASTVAAAAFASMAMVPAVQAEVSASVGVANMYYWRGLDLGGGAALSADINYSVSGFFVGAWTSSGDEAMGTEYDLYAGYGGEVGDFNYSLSVVSYNYADPKDGEPLSPGDLTEVVLGLGYGPFAATYYDNVAGSSGYNYFTLALDFEKFAVLYGQHEDDLSHIDLTYKYNDNLSFTVGKVVDDASGAYPDEAKFIVSLSLPIDFK</sequence>
<comment type="caution">
    <text evidence="2">The sequence shown here is derived from an EMBL/GenBank/DDBJ whole genome shotgun (WGS) entry which is preliminary data.</text>
</comment>
<feature type="chain" id="PRO_5037507796" description="Histidine kinase" evidence="1">
    <location>
        <begin position="30"/>
        <end position="214"/>
    </location>
</feature>
<accession>A0A928V5B2</accession>
<keyword evidence="1" id="KW-0732">Signal</keyword>
<protein>
    <recommendedName>
        <fullName evidence="4">Histidine kinase</fullName>
    </recommendedName>
</protein>
<dbReference type="InterPro" id="IPR010239">
    <property type="entry name" value="CHP02001"/>
</dbReference>
<evidence type="ECO:0000313" key="3">
    <source>
        <dbReference type="Proteomes" id="UP000652567"/>
    </source>
</evidence>
<keyword evidence="3" id="KW-1185">Reference proteome</keyword>
<gene>
    <name evidence="2" type="ORF">C4F51_15235</name>
</gene>
<feature type="signal peptide" evidence="1">
    <location>
        <begin position="1"/>
        <end position="29"/>
    </location>
</feature>
<organism evidence="2 3">
    <name type="scientific">Cellvibrio polysaccharolyticus</name>
    <dbReference type="NCBI Taxonomy" id="2082724"/>
    <lineage>
        <taxon>Bacteria</taxon>
        <taxon>Pseudomonadati</taxon>
        <taxon>Pseudomonadota</taxon>
        <taxon>Gammaproteobacteria</taxon>
        <taxon>Cellvibrionales</taxon>
        <taxon>Cellvibrionaceae</taxon>
        <taxon>Cellvibrio</taxon>
    </lineage>
</organism>
<proteinExistence type="predicted"/>
<dbReference type="RefSeq" id="WP_193911180.1">
    <property type="nucleotide sequence ID" value="NZ_PRDL01000001.1"/>
</dbReference>
<dbReference type="AlphaFoldDB" id="A0A928V5B2"/>